<feature type="chain" id="PRO_5042880990" description="Glucose/Sorbosone dehydrogenase domain-containing protein" evidence="1">
    <location>
        <begin position="30"/>
        <end position="130"/>
    </location>
</feature>
<name>A0AAN8XE34_HALRR</name>
<keyword evidence="3" id="KW-1185">Reference proteome</keyword>
<protein>
    <recommendedName>
        <fullName evidence="4">Glucose/Sorbosone dehydrogenase domain-containing protein</fullName>
    </recommendedName>
</protein>
<keyword evidence="1" id="KW-0732">Signal</keyword>
<reference evidence="2 3" key="1">
    <citation type="submission" date="2023-11" db="EMBL/GenBank/DDBJ databases">
        <title>Halocaridina rubra genome assembly.</title>
        <authorList>
            <person name="Smith C."/>
        </authorList>
    </citation>
    <scope>NUCLEOTIDE SEQUENCE [LARGE SCALE GENOMIC DNA]</scope>
    <source>
        <strain evidence="2">EP-1</strain>
        <tissue evidence="2">Whole</tissue>
    </source>
</reference>
<feature type="signal peptide" evidence="1">
    <location>
        <begin position="1"/>
        <end position="29"/>
    </location>
</feature>
<dbReference type="AlphaFoldDB" id="A0AAN8XE34"/>
<accession>A0AAN8XE34</accession>
<evidence type="ECO:0008006" key="4">
    <source>
        <dbReference type="Google" id="ProtNLM"/>
    </source>
</evidence>
<sequence>MEEDIRKYKNLWLLLSFLVVLQTIGITCSMDIPEPKKRQIYREGVLPSRGGVIPEGAFTRQRLKHNIHDSLGVEAPDGYLYLARETDIRPGRLDPEDERDILTLTHTGPRGYVDINGLVPPKPQASTIIK</sequence>
<proteinExistence type="predicted"/>
<organism evidence="2 3">
    <name type="scientific">Halocaridina rubra</name>
    <name type="common">Hawaiian red shrimp</name>
    <dbReference type="NCBI Taxonomy" id="373956"/>
    <lineage>
        <taxon>Eukaryota</taxon>
        <taxon>Metazoa</taxon>
        <taxon>Ecdysozoa</taxon>
        <taxon>Arthropoda</taxon>
        <taxon>Crustacea</taxon>
        <taxon>Multicrustacea</taxon>
        <taxon>Malacostraca</taxon>
        <taxon>Eumalacostraca</taxon>
        <taxon>Eucarida</taxon>
        <taxon>Decapoda</taxon>
        <taxon>Pleocyemata</taxon>
        <taxon>Caridea</taxon>
        <taxon>Atyoidea</taxon>
        <taxon>Atyidae</taxon>
        <taxon>Halocaridina</taxon>
    </lineage>
</organism>
<evidence type="ECO:0000313" key="3">
    <source>
        <dbReference type="Proteomes" id="UP001381693"/>
    </source>
</evidence>
<dbReference type="EMBL" id="JAXCGZ010005689">
    <property type="protein sequence ID" value="KAK7081161.1"/>
    <property type="molecule type" value="Genomic_DNA"/>
</dbReference>
<evidence type="ECO:0000313" key="2">
    <source>
        <dbReference type="EMBL" id="KAK7081161.1"/>
    </source>
</evidence>
<dbReference type="Proteomes" id="UP001381693">
    <property type="component" value="Unassembled WGS sequence"/>
</dbReference>
<evidence type="ECO:0000256" key="1">
    <source>
        <dbReference type="SAM" id="SignalP"/>
    </source>
</evidence>
<gene>
    <name evidence="2" type="ORF">SK128_026338</name>
</gene>
<comment type="caution">
    <text evidence="2">The sequence shown here is derived from an EMBL/GenBank/DDBJ whole genome shotgun (WGS) entry which is preliminary data.</text>
</comment>